<organism evidence="2">
    <name type="scientific">Candidatus Tisiphia endosymbiont of Sergentomyia squamirostris</name>
    <dbReference type="NCBI Taxonomy" id="3113639"/>
    <lineage>
        <taxon>Bacteria</taxon>
        <taxon>Pseudomonadati</taxon>
        <taxon>Pseudomonadota</taxon>
        <taxon>Alphaproteobacteria</taxon>
        <taxon>Rickettsiales</taxon>
        <taxon>Rickettsiaceae</taxon>
        <taxon>Rickettsieae</taxon>
        <taxon>Candidatus Tisiphia</taxon>
    </lineage>
</organism>
<feature type="compositionally biased region" description="Polar residues" evidence="1">
    <location>
        <begin position="201"/>
        <end position="226"/>
    </location>
</feature>
<protein>
    <submittedName>
        <fullName evidence="2">Uncharacterized protein</fullName>
    </submittedName>
</protein>
<name>A0AAT9G849_9RICK</name>
<evidence type="ECO:0000256" key="1">
    <source>
        <dbReference type="SAM" id="MobiDB-lite"/>
    </source>
</evidence>
<gene>
    <name evidence="2" type="ORF">DMENIID0002_06590</name>
</gene>
<accession>A0AAT9G849</accession>
<dbReference type="AlphaFoldDB" id="A0AAT9G849"/>
<proteinExistence type="predicted"/>
<feature type="region of interest" description="Disordered" evidence="1">
    <location>
        <begin position="194"/>
        <end position="226"/>
    </location>
</feature>
<dbReference type="EMBL" id="AP029170">
    <property type="protein sequence ID" value="BFD46013.1"/>
    <property type="molecule type" value="Genomic_DNA"/>
</dbReference>
<reference evidence="2" key="1">
    <citation type="submission" date="2024-01" db="EMBL/GenBank/DDBJ databases">
        <title>Sequencing the genomes of a sandfly, Sergentomyia squamirostris, and its two endosymbionts.</title>
        <authorList>
            <person name="Itokawa K."/>
            <person name="Sanjoba C."/>
        </authorList>
    </citation>
    <scope>NUCLEOTIDE SEQUENCE</scope>
    <source>
        <strain evidence="2">RiSSQ</strain>
    </source>
</reference>
<sequence length="226" mass="24802">MTDSNKPYLFDLNTLDTDGKPMLSKVGNADIFNFLVNHESANKSKVVQQGKLPPLDEKWFDTTVVEPLENAAAQNVTESLLTSVAGNEDVKGAYARLNDIPDPSPEQEIRKKYLRVYNLGDTLTPSLEEGAEMRTITGDHSDPLTMTILGNDDLLTRTIVHGQDVLDRLSSVAPKKATLEYKDNPKMQAEVKKLGEAMSSYMASTSQSNATPNTGKKHGQSSGFNR</sequence>
<evidence type="ECO:0000313" key="2">
    <source>
        <dbReference type="EMBL" id="BFD46013.1"/>
    </source>
</evidence>